<dbReference type="Proteomes" id="UP000323664">
    <property type="component" value="Unassembled WGS sequence"/>
</dbReference>
<feature type="domain" description="Carrier" evidence="9">
    <location>
        <begin position="3086"/>
        <end position="3161"/>
    </location>
</feature>
<evidence type="ECO:0000256" key="1">
    <source>
        <dbReference type="ARBA" id="ARBA00001957"/>
    </source>
</evidence>
<dbReference type="InterPro" id="IPR009081">
    <property type="entry name" value="PP-bd_ACP"/>
</dbReference>
<dbReference type="GO" id="GO:0008610">
    <property type="term" value="P:lipid biosynthetic process"/>
    <property type="evidence" value="ECO:0007669"/>
    <property type="project" value="UniProtKB-ARBA"/>
</dbReference>
<dbReference type="NCBIfam" id="NF003417">
    <property type="entry name" value="PRK04813.1"/>
    <property type="match status" value="4"/>
</dbReference>
<dbReference type="SMART" id="SM00823">
    <property type="entry name" value="PKS_PP"/>
    <property type="match status" value="4"/>
</dbReference>
<dbReference type="OrthoDB" id="9765680at2"/>
<comment type="cofactor">
    <cofactor evidence="1">
        <name>pantetheine 4'-phosphate</name>
        <dbReference type="ChEBI" id="CHEBI:47942"/>
    </cofactor>
</comment>
<dbReference type="InterPro" id="IPR020806">
    <property type="entry name" value="PKS_PP-bd"/>
</dbReference>
<dbReference type="InterPro" id="IPR020845">
    <property type="entry name" value="AMP-binding_CS"/>
</dbReference>
<dbReference type="InterPro" id="IPR001242">
    <property type="entry name" value="Condensation_dom"/>
</dbReference>
<dbReference type="InterPro" id="IPR045851">
    <property type="entry name" value="AMP-bd_C_sf"/>
</dbReference>
<dbReference type="PROSITE" id="PS00012">
    <property type="entry name" value="PHOSPHOPANTETHEINE"/>
    <property type="match status" value="2"/>
</dbReference>
<dbReference type="GO" id="GO:0044550">
    <property type="term" value="P:secondary metabolite biosynthetic process"/>
    <property type="evidence" value="ECO:0007669"/>
    <property type="project" value="UniProtKB-ARBA"/>
</dbReference>
<evidence type="ECO:0000256" key="2">
    <source>
        <dbReference type="ARBA" id="ARBA00006432"/>
    </source>
</evidence>
<dbReference type="RefSeq" id="WP_123062296.1">
    <property type="nucleotide sequence ID" value="NZ_RIAS01000001.1"/>
</dbReference>
<reference evidence="10 11" key="1">
    <citation type="journal article" date="2019" name="J. Ind. Microbiol. Biotechnol.">
        <title>Paenibacillus amylolyticus 27C64 has a diverse set of carbohydrate-active enzymes and complete pectin deconstruction system.</title>
        <authorList>
            <person name="Keggi C."/>
            <person name="Doran-Peterson J."/>
        </authorList>
    </citation>
    <scope>NUCLEOTIDE SEQUENCE [LARGE SCALE GENOMIC DNA]</scope>
    <source>
        <strain evidence="10 11">27C64</strain>
    </source>
</reference>
<organism evidence="10 11">
    <name type="scientific">Paenibacillus amylolyticus</name>
    <dbReference type="NCBI Taxonomy" id="1451"/>
    <lineage>
        <taxon>Bacteria</taxon>
        <taxon>Bacillati</taxon>
        <taxon>Bacillota</taxon>
        <taxon>Bacilli</taxon>
        <taxon>Bacillales</taxon>
        <taxon>Paenibacillaceae</taxon>
        <taxon>Paenibacillus</taxon>
    </lineage>
</organism>
<dbReference type="Gene3D" id="3.40.50.980">
    <property type="match status" value="8"/>
</dbReference>
<evidence type="ECO:0000259" key="9">
    <source>
        <dbReference type="PROSITE" id="PS50075"/>
    </source>
</evidence>
<evidence type="ECO:0000256" key="5">
    <source>
        <dbReference type="ARBA" id="ARBA00022598"/>
    </source>
</evidence>
<dbReference type="CDD" id="cd19543">
    <property type="entry name" value="DCL_NRPS"/>
    <property type="match status" value="1"/>
</dbReference>
<dbReference type="InterPro" id="IPR006162">
    <property type="entry name" value="Ppantetheine_attach_site"/>
</dbReference>
<keyword evidence="6" id="KW-0677">Repeat</keyword>
<dbReference type="FunFam" id="3.40.50.980:FF:000001">
    <property type="entry name" value="Non-ribosomal peptide synthetase"/>
    <property type="match status" value="4"/>
</dbReference>
<dbReference type="GO" id="GO:0017000">
    <property type="term" value="P:antibiotic biosynthetic process"/>
    <property type="evidence" value="ECO:0007669"/>
    <property type="project" value="UniProtKB-KW"/>
</dbReference>
<protein>
    <submittedName>
        <fullName evidence="10">Amino acid adenylation domain-containing protein</fullName>
    </submittedName>
</protein>
<evidence type="ECO:0000256" key="3">
    <source>
        <dbReference type="ARBA" id="ARBA00022450"/>
    </source>
</evidence>
<evidence type="ECO:0000313" key="10">
    <source>
        <dbReference type="EMBL" id="KAA8782348.1"/>
    </source>
</evidence>
<dbReference type="Pfam" id="PF00501">
    <property type="entry name" value="AMP-binding"/>
    <property type="match status" value="4"/>
</dbReference>
<dbReference type="Gene3D" id="3.30.300.30">
    <property type="match status" value="4"/>
</dbReference>
<keyword evidence="3" id="KW-0596">Phosphopantetheine</keyword>
<dbReference type="NCBIfam" id="TIGR01733">
    <property type="entry name" value="AA-adenyl-dom"/>
    <property type="match status" value="4"/>
</dbReference>
<dbReference type="InterPro" id="IPR025110">
    <property type="entry name" value="AMP-bd_C"/>
</dbReference>
<evidence type="ECO:0000256" key="8">
    <source>
        <dbReference type="ARBA" id="ARBA00023268"/>
    </source>
</evidence>
<feature type="domain" description="Carrier" evidence="9">
    <location>
        <begin position="2036"/>
        <end position="2111"/>
    </location>
</feature>
<dbReference type="InterPro" id="IPR023213">
    <property type="entry name" value="CAT-like_dom_sf"/>
</dbReference>
<dbReference type="SUPFAM" id="SSF47336">
    <property type="entry name" value="ACP-like"/>
    <property type="match status" value="4"/>
</dbReference>
<dbReference type="SUPFAM" id="SSF52777">
    <property type="entry name" value="CoA-dependent acyltransferases"/>
    <property type="match status" value="10"/>
</dbReference>
<dbReference type="Pfam" id="PF13193">
    <property type="entry name" value="AMP-binding_C"/>
    <property type="match status" value="3"/>
</dbReference>
<evidence type="ECO:0000256" key="4">
    <source>
        <dbReference type="ARBA" id="ARBA00022553"/>
    </source>
</evidence>
<dbReference type="FunFam" id="3.40.50.12780:FF:000012">
    <property type="entry name" value="Non-ribosomal peptide synthetase"/>
    <property type="match status" value="3"/>
</dbReference>
<dbReference type="CDD" id="cd12117">
    <property type="entry name" value="A_NRPS_Srf_like"/>
    <property type="match status" value="4"/>
</dbReference>
<dbReference type="Gene3D" id="2.30.38.10">
    <property type="entry name" value="Luciferase, Domain 3"/>
    <property type="match status" value="4"/>
</dbReference>
<dbReference type="FunFam" id="2.30.38.10:FF:000001">
    <property type="entry name" value="Non-ribosomal peptide synthetase PvdI"/>
    <property type="match status" value="3"/>
</dbReference>
<dbReference type="GO" id="GO:0043041">
    <property type="term" value="P:amino acid activation for nonribosomal peptide biosynthetic process"/>
    <property type="evidence" value="ECO:0007669"/>
    <property type="project" value="TreeGrafter"/>
</dbReference>
<feature type="domain" description="Carrier" evidence="9">
    <location>
        <begin position="4135"/>
        <end position="4210"/>
    </location>
</feature>
<dbReference type="InterPro" id="IPR036736">
    <property type="entry name" value="ACP-like_sf"/>
</dbReference>
<sequence length="4658" mass="532026">MMNKPEIADIYPLSPMQEALLFHSLYDKGDIYFEQMIFTIDGFVDIEALERSINKVIERYDTLRTIFIHDKINKPRQIVLRNRKLKLEYIQLNESDPIEKRKRIRQIAEEDRQRSFDLSKDILLRLQIIQTGPAAYTLIWSNHHILIDGWCLGIIFQEWFSLYKQEIHGTAAQLDRVIPYKRYIKWLGEQQEVEARTYWKNYLSGYENGADFPVEITSDSAESPSVQEITFNLGKVLTEQLMDVSRRYQVTMSSLFQTLWGVVLQYYSNSDDVVFGTVVSGRSATIPNVEKIVGLFINAVPVRITSEEKQSFAQLLKKTHQNAILSEEFSYLSLAEVQAEAGQSGQLFNHIMVYENYPSSTSMFDTKQFELGFDITSIEAYEHTNYDLNISIGPGEEIRVKINYNEQAYSDSFIKRLFVHLKQACLLIAQEPQISVADILILTPEENSMLVKGNETTADYPRDQSISELFIQQVELYPDHPAIQLAHQTWTYAELHALVEDWAKAMQWHGIKPRDRVGLVARKSMEMIAGMLAIIRAGAAYIPLDPTFPAERLTHMLQDSEAQFLLRFTELELPHYEGEILTLDMLMMHERSFNTSEYQEVNFLSGPRDAAYIIYTSGSTGKPKGVVATHQNIIKTVRNNGYVELNSKDRILQISNYAFDGATFDIYGALLNGSTLVLTTEEMMQSVAALADTFTKEEISIAFMTTALFNTLVDWDPNCLSKVRHLLFGGEKASIRHLNKALDVLGPERLLHMYGPTETTVYATYYLITQPDVAPIGKPIHNTTAYVMNSKHNPMPVGVTGELYIGGEGLASYLNAPELMRERFVDNPHAPGEKMYKTGDLVIRLPDGNLEFVGRIDHQVKIRGHRIELGEVQEKMRALSGVEDVLVTTWRDAQGSSNLSAYIVPIQYAEGQAEQNQQIQEWKLALKDRLPEYMIPATFQILRVFPLNSNGKIDRKNLPLPKVMDQNKNLPLSGETEQKLAQIWEDVLGIKPGAGDHFFELGGHSLKAMMLVAKIHKEMDVKLSLHEVFRAALLREMSLCIENSRKSVYKAIPAVEVQESYPVSASQKRVYIAQQLAPLETSYNMPMVLKIEGKLNRDKLEKAFIQLIRRHEILRTRFIWSGEHLRQQILEPTELSWSLINYGMQEQQGATYYGTDVLNRQKTMIASFLEKFVQPFDLSTSPLIRAALAEVTSNHSLLFIDMHHIVSDGVSTGIIYKELTQLYEGEALSPVNLHYKDYSVYEQNERTSQRYEENRKYWCAQFEGELPTTEIVPDYVRPSVRSYEGYSISFQLETELTNRLKSLAAKHKTTLYVVLLAAYNIMISKYTGEEDIVVGSPIAGRYHEDVQPMVGMFVNTLALRNEVSGELTVDEFIGRLKSNFVEAQEHGEFPLEDLLEHLQLSRDLSRHPLFDTLFVLQNMDIPPIQLTGTTFTAAEWDWNYAKFDMTWGCREDRHGLNWTVEYASSIYKKSTILKMIDHYKNILVQMVNTCSLRLKEMHLLTNKEKSAMLTCNETRAEYPRQSSISSAMEEQAARTPDQIAVIYEDQRLTYKEFNEVTNQYARVLMEKGMKQGDVVGLLTDRSMGMIIAIFGILKTGAMYVPIDPSFPEERKHFIVEDSNANWLITANELTITGSTPQHLVLEEILQEAARTRWDGENWKLPTIPSGATAYVMYTSGSTGKPKGVMTSHRNIMKTAIHNGYSELSAADRVLQVSNYAFDGSTYEIFGALLNGSTLLLIAKHTLLDAAELARTMDEEQITSAFMTTTLFNTMVDYDVTCFKHIRKLFFGGENASIKHVLKALDYLGEHRIVNAYGPTETTVFAATYSVENSLYQYSRVPIGRPIHNTRLYVLNRWNQLQPIGIPGELYIGGEGVSKGYLNQPDLTEERFVPDPFVPGETMYRTGDLVVWREDGQLEYLARMDNQIKIRGNRIELGEIETKLKEIPSVNEAVLMARKEERGEGSLLCAYVVPENLVMKKMDSSDLVSKWKSELRQSLPEYMIPSFILIVDTIPMTTNGKVDYAALPKPSAKWNTLEVIQPENPYEEQLQHIWSEVLGRDYPGMLESFLDLGGHSLKAMTMVAKIHQMFDVKLSLQDIFSHPTIREQAMLIQGNDKLHRYVSLPTVGQDTSYNVTSAQRRLYIIQQNENIGTSYNMPMVLRIEGRLNMERLENALLRLIERHESLRTSFVLEDDQVRQQVHALGELDWKLNLTEVNKGTLQYGSIDHDEASWVASCIFPFDLSAPSLFRAYIRKQSDTEHLLLLDVHHIVSDGISTAIMYDELFKLYEDEELPLLHKQYKDYAAYEQLQQSTEAYSAARDYWHRMYEGELPILDFPLENVRPRVQRYEGAQHTFLLGDVLAKRLTELASNHDTTLYVLLLAAYYILLSKYSGQEDIIVGTPIAGRDHAETASMVGMFVKTLPLRSEIKPELTVAEYVTSLKQRVLDCSDYTVYPLEELLDHLQMVREPSRHPLFETIFVLQNMNMTQLKADQLTIDQLETTTGRSKFEMTWAGHELKEDISMTIEYNTDLFSHARIQQVSSHYAYILEQMVNDTNRALNDIELCTLEETVYFEKYEGQVVEYPREETIPVRFEKQVRQYADRPALIMGSLSMTYSELGMNVKRMAEALKHEGVRPGDRVGLLTDRSMGMIVSILGILKSGAMYVPLDPGFPQERLLFMLEDSQVELLLAEQGRTIPGFSGKTMVLNEQCWSETHNEELGEDRETRPDHAAYIMYTSGSTGKPKGVITTHRNIMKTSIQNGFIDMMPTDRVLQLSNYAFDGSTYDIFGALLNGSALILISREDMLHITELARTLDEQRITTVFMTTALFNTLVDYDMSCLKHIRRLFFGGEPGSRKHVLKALDYLGPHRIINCYGPTETTVFATTFSVDESMRDRSNVPIGCPVHNTQVYVLNPWGKRQPVGVPGELYIGGEGLAQGYLNQPVLTAERFGENPLKSGTKLYRTGDLVKWLPDGNLEFLDRLDQQVKIRGNRVELTEVESRLLVMPEVKEAMVTSGRDEQGHSFLSAYIVPHSISEPRLPYIIREQLLHVLPDYMVPSTYTLLVSFPLTSNGKVDKRMLPKPHPLVSESYVAPTNSLEAELVEIWSSVLGLSKVGIHDHFFELGGHSLKAMSLIAQIHKAFDVRLTVQDVFTYTSVLDQAKFIQKARGTHRYASLQPVAVQDTYPASSAQKRLFFIQHMDQQSTSYNMPMIFEIEGRLFADRLEEAFISLIHRHEALRTSFELVQGELRQRIWPAADLEWGMEHIFVKGKGKVDIETYVHSFVRPFNLKAHKSLIRAGLLSTSSERHILVVDTHHIVSDGISTGIIFTELFQLYEQQKLEPLSVQYKEYAVWEQEYKKAGSYQSSGEYWLNQFQGELSMLNLPYDDFNARTRKATGARVEMQLNEELTKQLRIQAEEYKTTLYTVMLAGYSILLSKYAGQEDIVIGVPTAGREHADTASIVGMFVNTLALRLRPVGKNEVQNYIQQVHAQLMQGYEHGMFALEELIEQLALPRELNRHPLFDTMFVLQNMEHSSPETSSISVRQLPSGSSEPKFDITWGSVEHAGGMSLTVEYNENLFSSETIERMMHHYEHILQQMVIRPYEQVMKIEMCTPEERLHLASFEGETVDYPREETISQRFEKQVLRYGDRPSVVMGSEVITYDELQIKANQIAKVLRLKGIVPGEVVGLLANRSIGMIVSIMGIMKVGAAYVPLDPTFPEDRLAYMLKDSQAQLLIAGTNLGIADFQGPTIMLDERLWSEEVKEEAVSDQVETWTADSPAYIMYTSGSTGAPKGVVTTHRNILRTSINNGFMDMGPEDRVLQLSNYAFDGSTYEIFGALLNGAVLVLIPMEDVVHTAQLGRMLNKERISSAFMTASLFNTIVDYDVTCLKHVRKLFFGGEAASRNHVLKALDYLGPHRLANGYGPTETTVFAATYTVDETLRDRRNVPIGRPVHNTKVYVLNRWGQRQPIGVPGELYIGGDGLALGYLNQPALTSERFIESVITPGEIIYRTGDLVRWLPDGNLEYLDRLDQQVKIRGNRIELTEIEDRLRSLPEVRESVVVPKRDTQGHSYLVAYIVMQREQQAGKEQLAHIRQALSSMLPQYMIPSRFEFLNNLPRNSNGKIDRKALPEPSSELTTGYCAPQNALEQDLALIWAEVLGIERAGTEDHFFEHGGHSLKAMMLNTLVQEQLHIRIDLQDVFKYPTIKMLAAYIQQQGANLYHDKYERIRPAPEQRIYPATPYQAYGYEASEGNNHWNMPMAFRINGRLQAERLEHSFRALIERHEALRTSLHKEGGQVVQSIHKSTHFDLIQEKVESDSERVRIMESFIQPFNTELPPLLRAKLLHMGEEDHVLLMDMHHAISDGTSVGILMNELFQLYEGITLPLVQLQYKDYAVWQKERLDQGGYAESQIFWKETLQGYHPFTVRGELVNEEVIPSYEGDQIVVKLPASHLVQLREKLHDSSLTDYAILFSVYLLTLHQKTKRTDMIVGTYAFGRSRPELQDTVGLFINSIPLRNIISTGDTYYDYLLKIQANQLQAFDHQNYPFERMLEDAGFSSAPDEQCLFDTMFNMNNFVDRSVETAEIQITPFKYEWNFSEYEVYVTAQKMEEHFSIHFDYRVKSFSRQEMDQFTNQYRKLFEHILEKPHILIDELNQINLWRDSVIH</sequence>
<dbReference type="InterPro" id="IPR010071">
    <property type="entry name" value="AA_adenyl_dom"/>
</dbReference>
<dbReference type="Gene3D" id="3.30.559.30">
    <property type="entry name" value="Nonribosomal peptide synthetase, condensation domain"/>
    <property type="match status" value="5"/>
</dbReference>
<dbReference type="PANTHER" id="PTHR45527">
    <property type="entry name" value="NONRIBOSOMAL PEPTIDE SYNTHETASE"/>
    <property type="match status" value="1"/>
</dbReference>
<keyword evidence="7" id="KW-0045">Antibiotic biosynthesis</keyword>
<keyword evidence="4" id="KW-0597">Phosphoprotein</keyword>
<gene>
    <name evidence="10" type="ORF">EC604_00615</name>
</gene>
<dbReference type="FunFam" id="3.30.300.30:FF:000015">
    <property type="entry name" value="Nonribosomal peptide synthase SidD"/>
    <property type="match status" value="2"/>
</dbReference>
<dbReference type="CDD" id="cd19531">
    <property type="entry name" value="LCL_NRPS-like"/>
    <property type="match status" value="4"/>
</dbReference>
<dbReference type="PROSITE" id="PS00455">
    <property type="entry name" value="AMP_BINDING"/>
    <property type="match status" value="4"/>
</dbReference>
<dbReference type="GO" id="GO:0005829">
    <property type="term" value="C:cytosol"/>
    <property type="evidence" value="ECO:0007669"/>
    <property type="project" value="TreeGrafter"/>
</dbReference>
<evidence type="ECO:0000313" key="11">
    <source>
        <dbReference type="Proteomes" id="UP000323664"/>
    </source>
</evidence>
<keyword evidence="8" id="KW-0511">Multifunctional enzyme</keyword>
<evidence type="ECO:0000256" key="7">
    <source>
        <dbReference type="ARBA" id="ARBA00023194"/>
    </source>
</evidence>
<comment type="caution">
    <text evidence="10">The sequence shown here is derived from an EMBL/GenBank/DDBJ whole genome shotgun (WGS) entry which is preliminary data.</text>
</comment>
<dbReference type="InterPro" id="IPR000873">
    <property type="entry name" value="AMP-dep_synth/lig_dom"/>
</dbReference>
<dbReference type="GO" id="GO:0016874">
    <property type="term" value="F:ligase activity"/>
    <property type="evidence" value="ECO:0007669"/>
    <property type="project" value="UniProtKB-KW"/>
</dbReference>
<dbReference type="EMBL" id="RIAS01000001">
    <property type="protein sequence ID" value="KAA8782348.1"/>
    <property type="molecule type" value="Genomic_DNA"/>
</dbReference>
<dbReference type="PROSITE" id="PS50075">
    <property type="entry name" value="CARRIER"/>
    <property type="match status" value="4"/>
</dbReference>
<dbReference type="Gene3D" id="1.10.1200.10">
    <property type="entry name" value="ACP-like"/>
    <property type="match status" value="4"/>
</dbReference>
<dbReference type="Pfam" id="PF00668">
    <property type="entry name" value="Condensation"/>
    <property type="match status" value="5"/>
</dbReference>
<name>A0A5M9WLH8_PAEAM</name>
<dbReference type="Gene3D" id="3.30.559.10">
    <property type="entry name" value="Chloramphenicol acetyltransferase-like domain"/>
    <property type="match status" value="5"/>
</dbReference>
<evidence type="ECO:0000256" key="6">
    <source>
        <dbReference type="ARBA" id="ARBA00022737"/>
    </source>
</evidence>
<dbReference type="PANTHER" id="PTHR45527:SF1">
    <property type="entry name" value="FATTY ACID SYNTHASE"/>
    <property type="match status" value="1"/>
</dbReference>
<dbReference type="Pfam" id="PF00550">
    <property type="entry name" value="PP-binding"/>
    <property type="match status" value="4"/>
</dbReference>
<keyword evidence="5" id="KW-0436">Ligase</keyword>
<dbReference type="SUPFAM" id="SSF56801">
    <property type="entry name" value="Acetyl-CoA synthetase-like"/>
    <property type="match status" value="4"/>
</dbReference>
<proteinExistence type="inferred from homology"/>
<dbReference type="FunFam" id="3.30.300.30:FF:000010">
    <property type="entry name" value="Enterobactin synthetase component F"/>
    <property type="match status" value="1"/>
</dbReference>
<comment type="similarity">
    <text evidence="2">Belongs to the ATP-dependent AMP-binding enzyme family.</text>
</comment>
<dbReference type="FunFam" id="1.10.1200.10:FF:000005">
    <property type="entry name" value="Nonribosomal peptide synthetase 1"/>
    <property type="match status" value="3"/>
</dbReference>
<dbReference type="GO" id="GO:0031177">
    <property type="term" value="F:phosphopantetheine binding"/>
    <property type="evidence" value="ECO:0007669"/>
    <property type="project" value="InterPro"/>
</dbReference>
<feature type="domain" description="Carrier" evidence="9">
    <location>
        <begin position="971"/>
        <end position="1045"/>
    </location>
</feature>
<accession>A0A5M9WLH8</accession>